<organism evidence="1 2">
    <name type="scientific">Gardnerella vaginalis</name>
    <dbReference type="NCBI Taxonomy" id="2702"/>
    <lineage>
        <taxon>Bacteria</taxon>
        <taxon>Bacillati</taxon>
        <taxon>Actinomycetota</taxon>
        <taxon>Actinomycetes</taxon>
        <taxon>Bifidobacteriales</taxon>
        <taxon>Bifidobacteriaceae</taxon>
        <taxon>Gardnerella</taxon>
    </lineage>
</organism>
<accession>A0A133NRE9</accession>
<dbReference type="PATRIC" id="fig|2702.99.peg.291"/>
<name>A0A133NRE9_GARVA</name>
<dbReference type="AlphaFoldDB" id="A0A133NRE9"/>
<evidence type="ECO:0000313" key="1">
    <source>
        <dbReference type="EMBL" id="KXA18869.1"/>
    </source>
</evidence>
<protein>
    <submittedName>
        <fullName evidence="1">Uncharacterized protein</fullName>
    </submittedName>
</protein>
<sequence length="46" mass="5140">MGTNVGKKKQTWGHLPEFVPKICQKVNKRGEKETNAGECARVLSIK</sequence>
<proteinExistence type="predicted"/>
<reference evidence="1 2" key="1">
    <citation type="submission" date="2016-01" db="EMBL/GenBank/DDBJ databases">
        <authorList>
            <person name="Oliw E.H."/>
        </authorList>
    </citation>
    <scope>NUCLEOTIDE SEQUENCE [LARGE SCALE GENOMIC DNA]</scope>
    <source>
        <strain evidence="1 2">GED7760B</strain>
    </source>
</reference>
<dbReference type="Proteomes" id="UP000070558">
    <property type="component" value="Unassembled WGS sequence"/>
</dbReference>
<comment type="caution">
    <text evidence="1">The sequence shown here is derived from an EMBL/GenBank/DDBJ whole genome shotgun (WGS) entry which is preliminary data.</text>
</comment>
<dbReference type="EMBL" id="LRQA01000024">
    <property type="protein sequence ID" value="KXA18869.1"/>
    <property type="molecule type" value="Genomic_DNA"/>
</dbReference>
<gene>
    <name evidence="1" type="ORF">HMPREF3216_00293</name>
</gene>
<evidence type="ECO:0000313" key="2">
    <source>
        <dbReference type="Proteomes" id="UP000070558"/>
    </source>
</evidence>